<comment type="caution">
    <text evidence="4">The sequence shown here is derived from an EMBL/GenBank/DDBJ whole genome shotgun (WGS) entry which is preliminary data.</text>
</comment>
<dbReference type="NCBIfam" id="NF005968">
    <property type="entry name" value="PRK08057.1-2"/>
    <property type="match status" value="1"/>
</dbReference>
<evidence type="ECO:0000256" key="1">
    <source>
        <dbReference type="ARBA" id="ARBA00004953"/>
    </source>
</evidence>
<gene>
    <name evidence="4" type="ORF">C1H66_02560</name>
</gene>
<dbReference type="PANTHER" id="PTHR36925">
    <property type="entry name" value="COBALT-PRECORRIN-6A REDUCTASE"/>
    <property type="match status" value="1"/>
</dbReference>
<dbReference type="UniPathway" id="UPA00148"/>
<keyword evidence="3" id="KW-0560">Oxidoreductase</keyword>
<proteinExistence type="predicted"/>
<dbReference type="PANTHER" id="PTHR36925:SF1">
    <property type="entry name" value="COBALT-PRECORRIN-6A REDUCTASE"/>
    <property type="match status" value="1"/>
</dbReference>
<dbReference type="RefSeq" id="WP_102626347.1">
    <property type="nucleotide sequence ID" value="NZ_PDOH01000039.1"/>
</dbReference>
<evidence type="ECO:0000313" key="4">
    <source>
        <dbReference type="EMBL" id="PMR71326.1"/>
    </source>
</evidence>
<dbReference type="AlphaFoldDB" id="A0A2N7TT24"/>
<organism evidence="4 5">
    <name type="scientific">Halomonas heilongjiangensis</name>
    <dbReference type="NCBI Taxonomy" id="1387883"/>
    <lineage>
        <taxon>Bacteria</taxon>
        <taxon>Pseudomonadati</taxon>
        <taxon>Pseudomonadota</taxon>
        <taxon>Gammaproteobacteria</taxon>
        <taxon>Oceanospirillales</taxon>
        <taxon>Halomonadaceae</taxon>
        <taxon>Halomonas</taxon>
    </lineage>
</organism>
<dbReference type="GO" id="GO:0009236">
    <property type="term" value="P:cobalamin biosynthetic process"/>
    <property type="evidence" value="ECO:0007669"/>
    <property type="project" value="UniProtKB-UniPathway"/>
</dbReference>
<dbReference type="InterPro" id="IPR003723">
    <property type="entry name" value="Precorrin-6x_reduct"/>
</dbReference>
<name>A0A2N7TT24_9GAMM</name>
<protein>
    <submittedName>
        <fullName evidence="4">Cobalt-precorrin-6A reductase</fullName>
    </submittedName>
</protein>
<evidence type="ECO:0000256" key="2">
    <source>
        <dbReference type="ARBA" id="ARBA00022573"/>
    </source>
</evidence>
<dbReference type="NCBIfam" id="TIGR00715">
    <property type="entry name" value="precor6x_red"/>
    <property type="match status" value="1"/>
</dbReference>
<accession>A0A2N7TT24</accession>
<keyword evidence="2" id="KW-0169">Cobalamin biosynthesis</keyword>
<dbReference type="PROSITE" id="PS51014">
    <property type="entry name" value="COBK_CBIJ"/>
    <property type="match status" value="1"/>
</dbReference>
<dbReference type="Proteomes" id="UP000235346">
    <property type="component" value="Unassembled WGS sequence"/>
</dbReference>
<keyword evidence="5" id="KW-1185">Reference proteome</keyword>
<dbReference type="Pfam" id="PF02571">
    <property type="entry name" value="CbiJ"/>
    <property type="match status" value="1"/>
</dbReference>
<dbReference type="GO" id="GO:0016994">
    <property type="term" value="F:precorrin-6A reductase activity"/>
    <property type="evidence" value="ECO:0007669"/>
    <property type="project" value="InterPro"/>
</dbReference>
<dbReference type="OrthoDB" id="5183775at2"/>
<reference evidence="4 5" key="1">
    <citation type="submission" date="2018-01" db="EMBL/GenBank/DDBJ databases">
        <title>Halomonas endophytica sp. nov., isolated from storage liquid in the stems of Populus euphratica.</title>
        <authorList>
            <person name="Chen C."/>
        </authorList>
    </citation>
    <scope>NUCLEOTIDE SEQUENCE [LARGE SCALE GENOMIC DNA]</scope>
    <source>
        <strain evidence="4 5">DSM 26881</strain>
    </source>
</reference>
<sequence length="252" mass="27047">MNVLILGGTTEASALAHALAERSVPALFSYAGRVAAPKSQPLPTRVGGFGGVEGLAAFLADNRITHLVDATHPFAERMSRNAILAAQQNRIPCLALTRPPWVPQAGDRWQRVAGIEAAVDALAGPPERILLAIGRQHLTAFAARPQHHYLLRLVDRPEAPPPLPHHHVVIDRGPFTLAGDLSLLREHGIQCLVCKNSGGDGAVSKLTAARQLGLPVVMIERPALPERREAHCVEAVLAWLDHEPAPDTERGV</sequence>
<comment type="pathway">
    <text evidence="1">Cofactor biosynthesis; adenosylcobalamin biosynthesis.</text>
</comment>
<evidence type="ECO:0000256" key="3">
    <source>
        <dbReference type="ARBA" id="ARBA00023002"/>
    </source>
</evidence>
<dbReference type="EMBL" id="PNRE01000016">
    <property type="protein sequence ID" value="PMR71326.1"/>
    <property type="molecule type" value="Genomic_DNA"/>
</dbReference>
<evidence type="ECO:0000313" key="5">
    <source>
        <dbReference type="Proteomes" id="UP000235346"/>
    </source>
</evidence>